<dbReference type="InterPro" id="IPR029058">
    <property type="entry name" value="AB_hydrolase_fold"/>
</dbReference>
<evidence type="ECO:0000256" key="2">
    <source>
        <dbReference type="ARBA" id="ARBA00022692"/>
    </source>
</evidence>
<gene>
    <name evidence="8" type="ORF">GX50_03391</name>
</gene>
<dbReference type="VEuPathDB" id="FungiDB:EMCG_02428"/>
<evidence type="ECO:0000256" key="7">
    <source>
        <dbReference type="SAM" id="Phobius"/>
    </source>
</evidence>
<proteinExistence type="inferred from homology"/>
<dbReference type="AlphaFoldDB" id="A0A2B7ZLE7"/>
<protein>
    <recommendedName>
        <fullName evidence="10">Indole-diterpene biosynthesis protein PaxU</fullName>
    </recommendedName>
</protein>
<dbReference type="Pfam" id="PF05705">
    <property type="entry name" value="DUF829"/>
    <property type="match status" value="1"/>
</dbReference>
<dbReference type="STRING" id="73230.A0A2B7ZLE7"/>
<comment type="subcellular location">
    <subcellularLocation>
        <location evidence="6">Nucleus outer membrane</location>
        <topology evidence="6">Single-pass membrane protein</topology>
    </subcellularLocation>
</comment>
<dbReference type="SUPFAM" id="SSF53474">
    <property type="entry name" value="alpha/beta-Hydrolases"/>
    <property type="match status" value="1"/>
</dbReference>
<feature type="transmembrane region" description="Helical" evidence="7">
    <location>
        <begin position="161"/>
        <end position="181"/>
    </location>
</feature>
<evidence type="ECO:0000256" key="6">
    <source>
        <dbReference type="ARBA" id="ARBA00034303"/>
    </source>
</evidence>
<evidence type="ECO:0000256" key="4">
    <source>
        <dbReference type="ARBA" id="ARBA00023136"/>
    </source>
</evidence>
<sequence length="286" mass="32293">MGSTTEGPEDPFASFTKLSPIIYLRNKPTSSSPSPESPTICLLFWMDAAPRHTAKFVNEYIKVLPNARIICMRTLSTDLLFKSSSPRVAPFVTALRASDGPMHFHVFSNGGMFSLYHVATEYRRSTGNPLPVKSLLFDSAPGRNDLVRTVRAFSYALPKFFIFRMVGLSVIWTVILSHWLFSKLRGKPDGLEIAKNGLNDPELIDVGAKRCYMYSKSDELVHWKHVEEHMAQAKARGWQVAAEIFNAPHVGQMRSDPERYWKLVWGLMLRDNIDKALMDSHTLASS</sequence>
<evidence type="ECO:0000313" key="9">
    <source>
        <dbReference type="Proteomes" id="UP000226031"/>
    </source>
</evidence>
<evidence type="ECO:0008006" key="10">
    <source>
        <dbReference type="Google" id="ProtNLM"/>
    </source>
</evidence>
<evidence type="ECO:0000256" key="3">
    <source>
        <dbReference type="ARBA" id="ARBA00022989"/>
    </source>
</evidence>
<comment type="caution">
    <text evidence="8">The sequence shown here is derived from an EMBL/GenBank/DDBJ whole genome shotgun (WGS) entry which is preliminary data.</text>
</comment>
<dbReference type="Proteomes" id="UP000226031">
    <property type="component" value="Unassembled WGS sequence"/>
</dbReference>
<dbReference type="GO" id="GO:0005640">
    <property type="term" value="C:nuclear outer membrane"/>
    <property type="evidence" value="ECO:0007669"/>
    <property type="project" value="UniProtKB-SubCell"/>
</dbReference>
<dbReference type="InterPro" id="IPR008547">
    <property type="entry name" value="DUF829_TMEM53"/>
</dbReference>
<evidence type="ECO:0000256" key="1">
    <source>
        <dbReference type="ARBA" id="ARBA00007387"/>
    </source>
</evidence>
<comment type="similarity">
    <text evidence="1">Belongs to the TMEM53 family.</text>
</comment>
<name>A0A2B7ZLE7_9EURO</name>
<reference evidence="8 9" key="1">
    <citation type="submission" date="2017-10" db="EMBL/GenBank/DDBJ databases">
        <title>Comparative genomics in systemic dimorphic fungi from Ajellomycetaceae.</title>
        <authorList>
            <person name="Munoz J.F."/>
            <person name="Mcewen J.G."/>
            <person name="Clay O.K."/>
            <person name="Cuomo C.A."/>
        </authorList>
    </citation>
    <scope>NUCLEOTIDE SEQUENCE [LARGE SCALE GENOMIC DNA]</scope>
    <source>
        <strain evidence="8 9">UAMH4076</strain>
    </source>
</reference>
<accession>A0A2B7ZLE7</accession>
<organism evidence="8 9">
    <name type="scientific">[Emmonsia] crescens</name>
    <dbReference type="NCBI Taxonomy" id="73230"/>
    <lineage>
        <taxon>Eukaryota</taxon>
        <taxon>Fungi</taxon>
        <taxon>Dikarya</taxon>
        <taxon>Ascomycota</taxon>
        <taxon>Pezizomycotina</taxon>
        <taxon>Eurotiomycetes</taxon>
        <taxon>Eurotiomycetidae</taxon>
        <taxon>Onygenales</taxon>
        <taxon>Ajellomycetaceae</taxon>
        <taxon>Emergomyces</taxon>
    </lineage>
</organism>
<keyword evidence="9" id="KW-1185">Reference proteome</keyword>
<keyword evidence="4 7" id="KW-0472">Membrane</keyword>
<dbReference type="PANTHER" id="PTHR12265">
    <property type="entry name" value="TRANSMEMBRANE PROTEIN 53"/>
    <property type="match status" value="1"/>
</dbReference>
<evidence type="ECO:0000256" key="5">
    <source>
        <dbReference type="ARBA" id="ARBA00023242"/>
    </source>
</evidence>
<dbReference type="PANTHER" id="PTHR12265:SF30">
    <property type="entry name" value="TRANSMEMBRANE PROTEIN 53"/>
    <property type="match status" value="1"/>
</dbReference>
<dbReference type="EMBL" id="PDND01000054">
    <property type="protein sequence ID" value="PGH33822.1"/>
    <property type="molecule type" value="Genomic_DNA"/>
</dbReference>
<keyword evidence="2 7" id="KW-0812">Transmembrane</keyword>
<keyword evidence="3 7" id="KW-1133">Transmembrane helix</keyword>
<keyword evidence="5" id="KW-0539">Nucleus</keyword>
<evidence type="ECO:0000313" key="8">
    <source>
        <dbReference type="EMBL" id="PGH33822.1"/>
    </source>
</evidence>